<dbReference type="Pfam" id="PF02065">
    <property type="entry name" value="Melibiase"/>
    <property type="match status" value="1"/>
</dbReference>
<name>A0A399SUR3_9BACT</name>
<dbReference type="AlphaFoldDB" id="A0A399SUR3"/>
<evidence type="ECO:0000313" key="3">
    <source>
        <dbReference type="EMBL" id="RIJ45733.1"/>
    </source>
</evidence>
<dbReference type="InterPro" id="IPR013785">
    <property type="entry name" value="Aldolase_TIM"/>
</dbReference>
<evidence type="ECO:0008006" key="5">
    <source>
        <dbReference type="Google" id="ProtNLM"/>
    </source>
</evidence>
<dbReference type="PANTHER" id="PTHR43053">
    <property type="entry name" value="GLYCOSIDASE FAMILY 31"/>
    <property type="match status" value="1"/>
</dbReference>
<proteinExistence type="predicted"/>
<comment type="caution">
    <text evidence="3">The sequence shown here is derived from an EMBL/GenBank/DDBJ whole genome shotgun (WGS) entry which is preliminary data.</text>
</comment>
<dbReference type="InterPro" id="IPR050985">
    <property type="entry name" value="Alpha-glycosidase_related"/>
</dbReference>
<keyword evidence="1" id="KW-0378">Hydrolase</keyword>
<dbReference type="EMBL" id="QWGR01000020">
    <property type="protein sequence ID" value="RIJ45733.1"/>
    <property type="molecule type" value="Genomic_DNA"/>
</dbReference>
<dbReference type="SUPFAM" id="SSF51445">
    <property type="entry name" value="(Trans)glycosidases"/>
    <property type="match status" value="1"/>
</dbReference>
<evidence type="ECO:0000256" key="1">
    <source>
        <dbReference type="ARBA" id="ARBA00022801"/>
    </source>
</evidence>
<dbReference type="Gene3D" id="3.20.20.70">
    <property type="entry name" value="Aldolase class I"/>
    <property type="match status" value="1"/>
</dbReference>
<dbReference type="PANTHER" id="PTHR43053:SF3">
    <property type="entry name" value="ALPHA-GALACTOSIDASE C-RELATED"/>
    <property type="match status" value="1"/>
</dbReference>
<organism evidence="3 4">
    <name type="scientific">Maribellus luteus</name>
    <dbReference type="NCBI Taxonomy" id="2305463"/>
    <lineage>
        <taxon>Bacteria</taxon>
        <taxon>Pseudomonadati</taxon>
        <taxon>Bacteroidota</taxon>
        <taxon>Bacteroidia</taxon>
        <taxon>Marinilabiliales</taxon>
        <taxon>Prolixibacteraceae</taxon>
        <taxon>Maribellus</taxon>
    </lineage>
</organism>
<evidence type="ECO:0000313" key="4">
    <source>
        <dbReference type="Proteomes" id="UP000265926"/>
    </source>
</evidence>
<accession>A0A399SUR3</accession>
<keyword evidence="4" id="KW-1185">Reference proteome</keyword>
<keyword evidence="2" id="KW-0326">Glycosidase</keyword>
<sequence>MPGGPQNTPAKLNIGDDKKSVTLQYGDAIIFEGAFDNPVQTVTKESGDQVIEQRIQLNFERETTVHAFVYGSSEALAAETWGDAQEKLALVRTSHGLSNNLRNNAIYDRNLDWMLELPPGTVIRSSRNPNGTTQFELTFTAKSAELVFRPRYYQKHRNLPHFQPWTYTIYKESITGWCSWWAYFRKFTEEDHLELLEMWQKKNMADYGYRFIQIDDVYQGENDRERKNCAQANGYLGGRPTTWLDWKKDLFPSGLTGYVTSTHQAGFDPAVWMGCFFSDEETVQEHPDWFVHDESGKPAAAPWVSYVLDATNPEVVEALIRPVFKGLKNAGIEYVKIDQLRHYLYDNLHNNIEWCREKGIAPDEVLRAYLRIAREELGDDTFILSCWGVLPESIGLADACRIGGDGYGPVTLQQYNSWNGIVWRNDPDHCDVSPNKKGKDIGNVKDLEAREALERETIIRPALASIAGAMLMLSDKPEVYEDDSRIYGLRRSSPVLFSVPGQLYDFDPGKTDWLRNNKRTDITTGKHPTPIDGDQFGEVCTYWLNEFNTGFENWNVLHRLNWSERNQKSLEPVVLKFADLGLDSSKEYLLYEFWRDKMYGVLKGDFALGELEPYGLESLAIREKLDHPQLVSTNRHLSQGAAEIEKLLWEENSLKGRSRVVIDDEYVITIYVPKAYLLQSAVINGQQARTEQKGEVLKVSYQPAKTSSVQWEVSFKTTNE</sequence>
<protein>
    <recommendedName>
        <fullName evidence="5">Alpha-galactosidase</fullName>
    </recommendedName>
</protein>
<reference evidence="3 4" key="1">
    <citation type="submission" date="2018-08" db="EMBL/GenBank/DDBJ databases">
        <title>Pallidiluteibacterium maritimus gen. nov., sp. nov., isolated from coastal sediment.</title>
        <authorList>
            <person name="Zhou L.Y."/>
        </authorList>
    </citation>
    <scope>NUCLEOTIDE SEQUENCE [LARGE SCALE GENOMIC DNA]</scope>
    <source>
        <strain evidence="3 4">XSD2</strain>
    </source>
</reference>
<dbReference type="Proteomes" id="UP000265926">
    <property type="component" value="Unassembled WGS sequence"/>
</dbReference>
<dbReference type="GO" id="GO:0004557">
    <property type="term" value="F:alpha-galactosidase activity"/>
    <property type="evidence" value="ECO:0007669"/>
    <property type="project" value="TreeGrafter"/>
</dbReference>
<dbReference type="InterPro" id="IPR017853">
    <property type="entry name" value="GH"/>
</dbReference>
<evidence type="ECO:0000256" key="2">
    <source>
        <dbReference type="ARBA" id="ARBA00023295"/>
    </source>
</evidence>
<gene>
    <name evidence="3" type="ORF">D1614_21585</name>
</gene>